<gene>
    <name evidence="1" type="ORF">IPOD504_LOCUS8908</name>
</gene>
<evidence type="ECO:0000313" key="1">
    <source>
        <dbReference type="EMBL" id="CAH2055562.1"/>
    </source>
</evidence>
<reference evidence="1" key="1">
    <citation type="submission" date="2022-03" db="EMBL/GenBank/DDBJ databases">
        <authorList>
            <person name="Martin H S."/>
        </authorList>
    </citation>
    <scope>NUCLEOTIDE SEQUENCE</scope>
</reference>
<protein>
    <submittedName>
        <fullName evidence="1">Uncharacterized protein</fullName>
    </submittedName>
</protein>
<sequence>MLTVSPSANEFAASGVGATPPDPSILNWVLISYFVQLIRPVRTQIDPLFALCHHNGGAIACDGFTLITPTQNLTLLQKSVDLSLQSWVGVASSALIGTRGTGDVQALLFSAAQASWPISNPTNYV</sequence>
<dbReference type="Proteomes" id="UP000837857">
    <property type="component" value="Chromosome 22"/>
</dbReference>
<accession>A0ABN8ID33</accession>
<proteinExistence type="predicted"/>
<dbReference type="EMBL" id="OW152834">
    <property type="protein sequence ID" value="CAH2055562.1"/>
    <property type="molecule type" value="Genomic_DNA"/>
</dbReference>
<organism evidence="1 2">
    <name type="scientific">Iphiclides podalirius</name>
    <name type="common">scarce swallowtail</name>
    <dbReference type="NCBI Taxonomy" id="110791"/>
    <lineage>
        <taxon>Eukaryota</taxon>
        <taxon>Metazoa</taxon>
        <taxon>Ecdysozoa</taxon>
        <taxon>Arthropoda</taxon>
        <taxon>Hexapoda</taxon>
        <taxon>Insecta</taxon>
        <taxon>Pterygota</taxon>
        <taxon>Neoptera</taxon>
        <taxon>Endopterygota</taxon>
        <taxon>Lepidoptera</taxon>
        <taxon>Glossata</taxon>
        <taxon>Ditrysia</taxon>
        <taxon>Papilionoidea</taxon>
        <taxon>Papilionidae</taxon>
        <taxon>Papilioninae</taxon>
        <taxon>Iphiclides</taxon>
    </lineage>
</organism>
<evidence type="ECO:0000313" key="2">
    <source>
        <dbReference type="Proteomes" id="UP000837857"/>
    </source>
</evidence>
<feature type="non-terminal residue" evidence="1">
    <location>
        <position position="1"/>
    </location>
</feature>
<name>A0ABN8ID33_9NEOP</name>
<keyword evidence="2" id="KW-1185">Reference proteome</keyword>